<organism evidence="1">
    <name type="scientific">Micromonospora carbonacea</name>
    <dbReference type="NCBI Taxonomy" id="47853"/>
    <lineage>
        <taxon>Bacteria</taxon>
        <taxon>Bacillati</taxon>
        <taxon>Actinomycetota</taxon>
        <taxon>Actinomycetes</taxon>
        <taxon>Micromonosporales</taxon>
        <taxon>Micromonosporaceae</taxon>
        <taxon>Micromonospora</taxon>
    </lineage>
</organism>
<sequence length="75" mass="7552">MSVKRLARGPASPLSTTEALVFTDVAKGATASTVDGPAPALLACPFAVGVVAPSSSGKTAVVVEQDWLGQDPTRQ</sequence>
<gene>
    <name evidence="1" type="ORF">HZU44_29325</name>
</gene>
<proteinExistence type="predicted"/>
<dbReference type="EMBL" id="CP058905">
    <property type="protein sequence ID" value="QLJ98673.1"/>
    <property type="molecule type" value="Genomic_DNA"/>
</dbReference>
<name>A0A7D5YDF6_9ACTN</name>
<protein>
    <submittedName>
        <fullName evidence="1">Uncharacterized protein</fullName>
    </submittedName>
</protein>
<reference evidence="1" key="1">
    <citation type="submission" date="2020-08" db="EMBL/GenBank/DDBJ databases">
        <title>A bifunctional nitrone conjugated secondary metabolite targeting the ribosome.</title>
        <authorList>
            <person name="Limbrick E.M."/>
            <person name="Graf M."/>
            <person name="Derewacz D.K."/>
            <person name="Nguyen F."/>
            <person name="Spraggins J.M."/>
            <person name="Wieland M."/>
            <person name="Ynigez-Gutierrez A.E."/>
            <person name="Reisman B.J."/>
            <person name="Zinshteyn B."/>
            <person name="McCulloch K."/>
            <person name="Iverson T.M."/>
            <person name="Green R."/>
            <person name="Wilson D.N."/>
            <person name="Bachmann B.O."/>
        </authorList>
    </citation>
    <scope>NUCLEOTIDE SEQUENCE</scope>
    <source>
        <strain evidence="1">Africana</strain>
    </source>
</reference>
<evidence type="ECO:0000313" key="1">
    <source>
        <dbReference type="EMBL" id="QLJ98673.1"/>
    </source>
</evidence>
<accession>A0A7D5YDF6</accession>
<dbReference type="AlphaFoldDB" id="A0A7D5YDF6"/>